<sequence length="126" mass="13444">MHPVWVPTRAEQGPHLVLRHLGASQTELLGASAGPHARRVAASHVVLSQRLASWPALVSRRHLSGQVRVAVSRRQLVHGHHGHHRRNEPPVTCGVSCTPRAPSTGNSGPLAGASGNPRSIDSMARE</sequence>
<feature type="region of interest" description="Disordered" evidence="1">
    <location>
        <begin position="77"/>
        <end position="126"/>
    </location>
</feature>
<evidence type="ECO:0000256" key="1">
    <source>
        <dbReference type="SAM" id="MobiDB-lite"/>
    </source>
</evidence>
<name>Q6SJY9_PAEAU</name>
<keyword evidence="2" id="KW-0614">Plasmid</keyword>
<dbReference type="AlphaFoldDB" id="Q6SJY9"/>
<reference evidence="2" key="1">
    <citation type="journal article" date="2004" name="Appl. Environ. Microbiol.">
        <title>Arthrobacter aurescens TC1 atrazine catabolism genes trzN, atzB, and atzC are linked on a 160-kilobase region and are functional in Escherichia coli.</title>
        <authorList>
            <person name="Sajjaphan K."/>
            <person name="Shapir N."/>
            <person name="Wackett L.P."/>
            <person name="Palmer M."/>
            <person name="Blackmon B."/>
            <person name="Tomkins J."/>
            <person name="Sadowsky M.J."/>
        </authorList>
    </citation>
    <scope>NUCLEOTIDE SEQUENCE</scope>
    <source>
        <strain evidence="2">TC1</strain>
        <plasmid evidence="2">pAA1</plasmid>
    </source>
</reference>
<proteinExistence type="predicted"/>
<dbReference type="EMBL" id="AY456696">
    <property type="protein sequence ID" value="AAS20183.1"/>
    <property type="molecule type" value="Genomic_DNA"/>
</dbReference>
<accession>Q6SJY9</accession>
<geneLocation type="plasmid" evidence="2">
    <name>pAA1</name>
</geneLocation>
<evidence type="ECO:0000313" key="2">
    <source>
        <dbReference type="EMBL" id="AAS20183.1"/>
    </source>
</evidence>
<feature type="compositionally biased region" description="Basic residues" evidence="1">
    <location>
        <begin position="77"/>
        <end position="86"/>
    </location>
</feature>
<organism evidence="2">
    <name type="scientific">Paenarthrobacter aurescens</name>
    <name type="common">Arthrobacter aurescens</name>
    <dbReference type="NCBI Taxonomy" id="43663"/>
    <lineage>
        <taxon>Bacteria</taxon>
        <taxon>Bacillati</taxon>
        <taxon>Actinomycetota</taxon>
        <taxon>Actinomycetes</taxon>
        <taxon>Micrococcales</taxon>
        <taxon>Micrococcaceae</taxon>
        <taxon>Paenarthrobacter</taxon>
    </lineage>
</organism>
<protein>
    <submittedName>
        <fullName evidence="2">Uncharacterized protein</fullName>
    </submittedName>
</protein>